<evidence type="ECO:0000313" key="2">
    <source>
        <dbReference type="Proteomes" id="UP001161325"/>
    </source>
</evidence>
<dbReference type="Proteomes" id="UP001161325">
    <property type="component" value="Unassembled WGS sequence"/>
</dbReference>
<accession>A0AA37V4D2</accession>
<dbReference type="EMBL" id="BRXS01000007">
    <property type="protein sequence ID" value="GLC27777.1"/>
    <property type="molecule type" value="Genomic_DNA"/>
</dbReference>
<proteinExistence type="predicted"/>
<sequence length="315" mass="34388">MADREHDDSELLRSAVMAAINGAAPERRIEVATLCSELEPYFARLADAPGFKLQAGAFSSITLTQRTLDQIWILGYIAWQSLSAYAPLLMLTSGKADVGSAVLDTLPGQHAEEKAMAEGLRTVRHLSEVLDREHFEWPPHVPRPSPDGGRSQQEKAVADLNVIAAAYVFLHELHHLRCAKEARSFASVLDEELECDAFARGFLLDAVDQYVRDSAEERSAVLSKRGAGIALGCFILLHATRRSAWAGSSSHPPLAKRLRVLAARVDVPDDALHWRFLAALLLAVLRQDGSLPSSVPADSWRDACLKLIGVVESVA</sequence>
<keyword evidence="2" id="KW-1185">Reference proteome</keyword>
<comment type="caution">
    <text evidence="1">The sequence shown here is derived from an EMBL/GenBank/DDBJ whole genome shotgun (WGS) entry which is preliminary data.</text>
</comment>
<dbReference type="AlphaFoldDB" id="A0AA37V4D2"/>
<evidence type="ECO:0000313" key="1">
    <source>
        <dbReference type="EMBL" id="GLC27777.1"/>
    </source>
</evidence>
<dbReference type="Pfam" id="PF10463">
    <property type="entry name" value="Peptidase_U49"/>
    <property type="match status" value="1"/>
</dbReference>
<protein>
    <recommendedName>
        <fullName evidence="3">Peptidase U49</fullName>
    </recommendedName>
</protein>
<evidence type="ECO:0008006" key="3">
    <source>
        <dbReference type="Google" id="ProtNLM"/>
    </source>
</evidence>
<dbReference type="InterPro" id="IPR019504">
    <property type="entry name" value="Peptidase_U49_Lit_pept"/>
</dbReference>
<organism evidence="1 2">
    <name type="scientific">Roseisolibacter agri</name>
    <dbReference type="NCBI Taxonomy" id="2014610"/>
    <lineage>
        <taxon>Bacteria</taxon>
        <taxon>Pseudomonadati</taxon>
        <taxon>Gemmatimonadota</taxon>
        <taxon>Gemmatimonadia</taxon>
        <taxon>Gemmatimonadales</taxon>
        <taxon>Gemmatimonadaceae</taxon>
        <taxon>Roseisolibacter</taxon>
    </lineage>
</organism>
<name>A0AA37V4D2_9BACT</name>
<gene>
    <name evidence="1" type="ORF">rosag_42900</name>
</gene>
<reference evidence="1" key="1">
    <citation type="submission" date="2022-08" db="EMBL/GenBank/DDBJ databases">
        <title>Draft genome sequencing of Roseisolibacter agri AW1220.</title>
        <authorList>
            <person name="Tobiishi Y."/>
            <person name="Tonouchi A."/>
        </authorList>
    </citation>
    <scope>NUCLEOTIDE SEQUENCE</scope>
    <source>
        <strain evidence="1">AW1220</strain>
    </source>
</reference>